<comment type="caution">
    <text evidence="1">The sequence shown here is derived from an EMBL/GenBank/DDBJ whole genome shotgun (WGS) entry which is preliminary data.</text>
</comment>
<gene>
    <name evidence="1" type="ORF">G7Y85_15530</name>
</gene>
<dbReference type="EMBL" id="JAAMOW010000008">
    <property type="protein sequence ID" value="NGY06183.1"/>
    <property type="molecule type" value="Genomic_DNA"/>
</dbReference>
<dbReference type="Proteomes" id="UP000472676">
    <property type="component" value="Unassembled WGS sequence"/>
</dbReference>
<protein>
    <submittedName>
        <fullName evidence="1">CopG family transcriptional regulator</fullName>
    </submittedName>
</protein>
<organism evidence="1 2">
    <name type="scientific">Solimonas terrae</name>
    <dbReference type="NCBI Taxonomy" id="1396819"/>
    <lineage>
        <taxon>Bacteria</taxon>
        <taxon>Pseudomonadati</taxon>
        <taxon>Pseudomonadota</taxon>
        <taxon>Gammaproteobacteria</taxon>
        <taxon>Nevskiales</taxon>
        <taxon>Nevskiaceae</taxon>
        <taxon>Solimonas</taxon>
    </lineage>
</organism>
<dbReference type="AlphaFoldDB" id="A0A6M2BVM3"/>
<accession>A0A6M2BVM3</accession>
<reference evidence="1 2" key="1">
    <citation type="journal article" date="2014" name="Int. J. Syst. Evol. Microbiol.">
        <title>Solimonas terrae sp. nov., isolated from soil.</title>
        <authorList>
            <person name="Kim S.J."/>
            <person name="Moon J.Y."/>
            <person name="Weon H.Y."/>
            <person name="Ahn J.H."/>
            <person name="Chen W.M."/>
            <person name="Kwon S.W."/>
        </authorList>
    </citation>
    <scope>NUCLEOTIDE SEQUENCE [LARGE SCALE GENOMIC DNA]</scope>
    <source>
        <strain evidence="1 2">KIS83-12</strain>
    </source>
</reference>
<evidence type="ECO:0000313" key="2">
    <source>
        <dbReference type="Proteomes" id="UP000472676"/>
    </source>
</evidence>
<sequence>MNFSVHFDDETIARLNRAVARVGLTRNRVISLAVQDWLARNEEKDWPQALKNHFSNPAPELAEDTLDFQAWREALPAEDAGPRW</sequence>
<name>A0A6M2BVM3_9GAMM</name>
<proteinExistence type="predicted"/>
<keyword evidence="2" id="KW-1185">Reference proteome</keyword>
<dbReference type="RefSeq" id="WP_166259195.1">
    <property type="nucleotide sequence ID" value="NZ_JAAMOW010000008.1"/>
</dbReference>
<evidence type="ECO:0000313" key="1">
    <source>
        <dbReference type="EMBL" id="NGY06183.1"/>
    </source>
</evidence>